<proteinExistence type="predicted"/>
<gene>
    <name evidence="3" type="ORF">TTHERM_01013320</name>
</gene>
<feature type="coiled-coil region" evidence="1">
    <location>
        <begin position="598"/>
        <end position="636"/>
    </location>
</feature>
<evidence type="ECO:0000313" key="4">
    <source>
        <dbReference type="Proteomes" id="UP000009168"/>
    </source>
</evidence>
<accession>Q22L21</accession>
<feature type="compositionally biased region" description="Polar residues" evidence="2">
    <location>
        <begin position="239"/>
        <end position="250"/>
    </location>
</feature>
<dbReference type="EMBL" id="GG662865">
    <property type="protein sequence ID" value="EAR85996.2"/>
    <property type="molecule type" value="Genomic_DNA"/>
</dbReference>
<protein>
    <submittedName>
        <fullName evidence="3">Uncharacterized protein</fullName>
    </submittedName>
</protein>
<dbReference type="AlphaFoldDB" id="Q22L21"/>
<evidence type="ECO:0000256" key="2">
    <source>
        <dbReference type="SAM" id="MobiDB-lite"/>
    </source>
</evidence>
<dbReference type="GeneID" id="7835872"/>
<feature type="compositionally biased region" description="Polar residues" evidence="2">
    <location>
        <begin position="187"/>
        <end position="211"/>
    </location>
</feature>
<feature type="compositionally biased region" description="Polar residues" evidence="2">
    <location>
        <begin position="374"/>
        <end position="387"/>
    </location>
</feature>
<feature type="coiled-coil region" evidence="1">
    <location>
        <begin position="660"/>
        <end position="863"/>
    </location>
</feature>
<dbReference type="RefSeq" id="XP_976591.2">
    <property type="nucleotide sequence ID" value="XM_971498.2"/>
</dbReference>
<feature type="region of interest" description="Disordered" evidence="2">
    <location>
        <begin position="185"/>
        <end position="211"/>
    </location>
</feature>
<name>Q22L21_TETTS</name>
<evidence type="ECO:0000313" key="3">
    <source>
        <dbReference type="EMBL" id="EAR85996.2"/>
    </source>
</evidence>
<dbReference type="KEGG" id="tet:TTHERM_01013320"/>
<organism evidence="3 4">
    <name type="scientific">Tetrahymena thermophila (strain SB210)</name>
    <dbReference type="NCBI Taxonomy" id="312017"/>
    <lineage>
        <taxon>Eukaryota</taxon>
        <taxon>Sar</taxon>
        <taxon>Alveolata</taxon>
        <taxon>Ciliophora</taxon>
        <taxon>Intramacronucleata</taxon>
        <taxon>Oligohymenophorea</taxon>
        <taxon>Hymenostomatida</taxon>
        <taxon>Tetrahymenina</taxon>
        <taxon>Tetrahymenidae</taxon>
        <taxon>Tetrahymena</taxon>
    </lineage>
</organism>
<keyword evidence="1" id="KW-0175">Coiled coil</keyword>
<feature type="region of interest" description="Disordered" evidence="2">
    <location>
        <begin position="236"/>
        <end position="408"/>
    </location>
</feature>
<sequence>MDDIDDLLATLTNTNNTKAQPNKSPFEYGNKNNKNSSADLDEDDDILGGYNPSGISNNKANDKKANSSSGFGMSSKPSTAGGKQGQYDFDDVLKLIEDDKNDKGFGKSNANSSFGIKMQNNQSSKQQSTFFDDFDIDLDDNKNTGYAKSGYIPSSNLDLKKTQTAVKKDDDDYLEKRASLFGVPLNSKINSNTAPAGNKQNMGGDNFSVGSSRDLFKEKDYSPFEKDNFDDFKKKDYSKQQQGNQPTFPSANKLGNDRSKSMLDEDDDFLNIDNFHSRRGRSSTRKISQNIQQKDDKSNSPLAAPSSAKRSVFDENPSKTANQLDDDNDLGGYNPTLSRLPSRNRGLNREKSADNNNQKPPRLLKTHDEFENPQKPSQTQNNLFSDKNLFEDNNNKSTNNIFADKNDMFGDTTTGGGRNANRFGNTNNLYRDRNDFGDYTNQNNLNNKQDEPIISNNRMASAQIQLKTDKSSILDSLEKPGDSHFMLQKPNTQQQVFRNQSELSNTQPKLFSEATTKQITYNTTQRQPAQPQIVRVQESFNQEESFRHTEVFNKETNSQDFFKNTKVFEDTKKQIQEETMYQITMIRNNYEGQIQLMRQNHEEQLQHEKKMRENIVEEMQNLLKSEKERLKMLHESELKSKEATWDYEKQQMQRTFQQESEMLKKQIEQQQKMISLAEEIRLNADKLNNLTNKYDNQNEVKRSQDDDLREREEKLLLQEKKIRVEQDYLENERIRLNKMREDLDSRESLLRQEIDAEKVLLKREYNRLQELQDQISSQEQDKKRQLIIERQELINEKSVTQDERLKIKEEYEQKYRDFEMQIVLFEKQRQANEAQITKLEALHKSKIRENEEIRQKLIDQEENLLKRQKVLELKEIEFSRKEMDFKKISSVSYNERSELEAEQKKLFEIQKKIQEEQSSILEFRQTFMHEKEKLDRQQHELFLKEKKIQQDVRHIETEKRDLQMMQRTIQSLKSDAIKEFDNKKLSVLNASLISQAYEDNSFLTRKENVNTSNINYNIPSMQHARSSSLHNNKHRRDNSLNEVLTNNFVQTRHNETQQVFKKPPLNQTHNRVFSNNENNPYKITVNNQEHKAGASNSMQPFNLNEFMTQLKVIDQNSNFNQAYINKERENLFIKEQFGSEYLNSHLNKASGSYTQSNFQDSSPYIYKPSNSSVESHQ</sequence>
<keyword evidence="4" id="KW-1185">Reference proteome</keyword>
<feature type="region of interest" description="Disordered" evidence="2">
    <location>
        <begin position="1152"/>
        <end position="1177"/>
    </location>
</feature>
<dbReference type="Proteomes" id="UP000009168">
    <property type="component" value="Unassembled WGS sequence"/>
</dbReference>
<dbReference type="eggNOG" id="ENOG502T46M">
    <property type="taxonomic scope" value="Eukaryota"/>
</dbReference>
<dbReference type="InParanoid" id="Q22L21"/>
<feature type="compositionally biased region" description="Low complexity" evidence="2">
    <location>
        <begin position="66"/>
        <end position="78"/>
    </location>
</feature>
<feature type="region of interest" description="Disordered" evidence="2">
    <location>
        <begin position="1"/>
        <end position="84"/>
    </location>
</feature>
<dbReference type="HOGENOM" id="CLU_272089_0_0_1"/>
<evidence type="ECO:0000256" key="1">
    <source>
        <dbReference type="SAM" id="Coils"/>
    </source>
</evidence>
<reference evidence="4" key="1">
    <citation type="journal article" date="2006" name="PLoS Biol.">
        <title>Macronuclear genome sequence of the ciliate Tetrahymena thermophila, a model eukaryote.</title>
        <authorList>
            <person name="Eisen J.A."/>
            <person name="Coyne R.S."/>
            <person name="Wu M."/>
            <person name="Wu D."/>
            <person name="Thiagarajan M."/>
            <person name="Wortman J.R."/>
            <person name="Badger J.H."/>
            <person name="Ren Q."/>
            <person name="Amedeo P."/>
            <person name="Jones K.M."/>
            <person name="Tallon L.J."/>
            <person name="Delcher A.L."/>
            <person name="Salzberg S.L."/>
            <person name="Silva J.C."/>
            <person name="Haas B.J."/>
            <person name="Majoros W.H."/>
            <person name="Farzad M."/>
            <person name="Carlton J.M."/>
            <person name="Smith R.K. Jr."/>
            <person name="Garg J."/>
            <person name="Pearlman R.E."/>
            <person name="Karrer K.M."/>
            <person name="Sun L."/>
            <person name="Manning G."/>
            <person name="Elde N.C."/>
            <person name="Turkewitz A.P."/>
            <person name="Asai D.J."/>
            <person name="Wilkes D.E."/>
            <person name="Wang Y."/>
            <person name="Cai H."/>
            <person name="Collins K."/>
            <person name="Stewart B.A."/>
            <person name="Lee S.R."/>
            <person name="Wilamowska K."/>
            <person name="Weinberg Z."/>
            <person name="Ruzzo W.L."/>
            <person name="Wloga D."/>
            <person name="Gaertig J."/>
            <person name="Frankel J."/>
            <person name="Tsao C.-C."/>
            <person name="Gorovsky M.A."/>
            <person name="Keeling P.J."/>
            <person name="Waller R.F."/>
            <person name="Patron N.J."/>
            <person name="Cherry J.M."/>
            <person name="Stover N.A."/>
            <person name="Krieger C.J."/>
            <person name="del Toro C."/>
            <person name="Ryder H.F."/>
            <person name="Williamson S.C."/>
            <person name="Barbeau R.A."/>
            <person name="Hamilton E.P."/>
            <person name="Orias E."/>
        </authorList>
    </citation>
    <scope>NUCLEOTIDE SEQUENCE [LARGE SCALE GENOMIC DNA]</scope>
    <source>
        <strain evidence="4">SB210</strain>
    </source>
</reference>
<dbReference type="OrthoDB" id="327719at2759"/>
<feature type="compositionally biased region" description="Low complexity" evidence="2">
    <location>
        <begin position="7"/>
        <end position="17"/>
    </location>
</feature>